<evidence type="ECO:0000313" key="1">
    <source>
        <dbReference type="EMBL" id="DAA03552.1"/>
    </source>
</evidence>
<reference evidence="1" key="1">
    <citation type="journal article" date="2003" name="Genome Biol.">
        <title>An integrated gene annotation and transcriptional profiling approach towards the full gene content of the Drosophila genome.</title>
        <authorList>
            <person name="Hild M."/>
            <person name="Beckmann B."/>
            <person name="Haas S.A."/>
            <person name="Koch B."/>
            <person name="Solovyev V."/>
            <person name="Busold C."/>
            <person name="Fellenberg K."/>
            <person name="Boutros M."/>
            <person name="Vingron M."/>
            <person name="Sauer F."/>
            <person name="Hoheisel J.D."/>
            <person name="Paro R."/>
        </authorList>
    </citation>
    <scope>NUCLEOTIDE SEQUENCE</scope>
</reference>
<gene>
    <name evidence="1" type="ORF">HDC01525</name>
</gene>
<organism evidence="1">
    <name type="scientific">Drosophila melanogaster</name>
    <name type="common">Fruit fly</name>
    <dbReference type="NCBI Taxonomy" id="7227"/>
    <lineage>
        <taxon>Eukaryota</taxon>
        <taxon>Metazoa</taxon>
        <taxon>Ecdysozoa</taxon>
        <taxon>Arthropoda</taxon>
        <taxon>Hexapoda</taxon>
        <taxon>Insecta</taxon>
        <taxon>Pterygota</taxon>
        <taxon>Neoptera</taxon>
        <taxon>Endopterygota</taxon>
        <taxon>Diptera</taxon>
        <taxon>Brachycera</taxon>
        <taxon>Muscomorpha</taxon>
        <taxon>Ephydroidea</taxon>
        <taxon>Drosophilidae</taxon>
        <taxon>Drosophila</taxon>
        <taxon>Sophophora</taxon>
    </lineage>
</organism>
<dbReference type="EMBL" id="BK003353">
    <property type="protein sequence ID" value="DAA03552.1"/>
    <property type="molecule type" value="Genomic_DNA"/>
</dbReference>
<dbReference type="AlphaFoldDB" id="Q6IHR3"/>
<accession>Q6IHR3</accession>
<proteinExistence type="predicted"/>
<sequence length="175" mass="20502">MAMYKLRKKLVHHHHHVVQVRESTNAPKCRTQRTQDSASWEEWGIVMLTCSQLKSSASAFHSPLLPKNEDECQDADPSIRLRICEAWILEVHYPCSQRFTCTIYQHQYLPRKSSGLSIKSRLYKFLRLPHIHQMLELFLRPLPVENGQPFWVWGSRLIGFLSTNPICLCTRISEM</sequence>
<name>Q6IHR3_DROME</name>
<protein>
    <submittedName>
        <fullName evidence="1">HDC01525</fullName>
    </submittedName>
</protein>